<dbReference type="GO" id="GO:0046872">
    <property type="term" value="F:metal ion binding"/>
    <property type="evidence" value="ECO:0007669"/>
    <property type="project" value="UniProtKB-KW"/>
</dbReference>
<evidence type="ECO:0000256" key="5">
    <source>
        <dbReference type="ARBA" id="ARBA00023002"/>
    </source>
</evidence>
<gene>
    <name evidence="10" type="ORF">CC84DRAFT_1249227</name>
</gene>
<evidence type="ECO:0000259" key="9">
    <source>
        <dbReference type="PROSITE" id="PS51405"/>
    </source>
</evidence>
<evidence type="ECO:0000313" key="11">
    <source>
        <dbReference type="Proteomes" id="UP000077069"/>
    </source>
</evidence>
<feature type="signal peptide" evidence="8">
    <location>
        <begin position="1"/>
        <end position="19"/>
    </location>
</feature>
<evidence type="ECO:0000313" key="10">
    <source>
        <dbReference type="EMBL" id="OAG03849.1"/>
    </source>
</evidence>
<dbReference type="Proteomes" id="UP000077069">
    <property type="component" value="Unassembled WGS sequence"/>
</dbReference>
<sequence>MPWPTTTSCNLTVSMLVSAFDASMNISSDFTTFVATAVLPLAPDGGVSSTFSLQVSSVHGVSGAMEHDGSLSREDHGIAGDATTFLPRVFREFLSYFGSSEEFTLPLAAEPHWERILFSRRTCPSFAYTEGDRLNSYIQSAIYQQSMKEPASGTVPVRCLKVWFQQERLSCRRRRRRGLRRAEAWRDDAQRWRICGTAAAIRPHVRVIQC</sequence>
<evidence type="ECO:0000256" key="1">
    <source>
        <dbReference type="ARBA" id="ARBA00001970"/>
    </source>
</evidence>
<feature type="chain" id="PRO_5008058019" description="Heme haloperoxidase family profile domain-containing protein" evidence="8">
    <location>
        <begin position="20"/>
        <end position="210"/>
    </location>
</feature>
<dbReference type="Pfam" id="PF01328">
    <property type="entry name" value="Peroxidase_2"/>
    <property type="match status" value="1"/>
</dbReference>
<reference evidence="10 11" key="1">
    <citation type="submission" date="2016-05" db="EMBL/GenBank/DDBJ databases">
        <title>Comparative analysis of secretome profiles of manganese(II)-oxidizing ascomycete fungi.</title>
        <authorList>
            <consortium name="DOE Joint Genome Institute"/>
            <person name="Zeiner C.A."/>
            <person name="Purvine S.O."/>
            <person name="Zink E.M."/>
            <person name="Wu S."/>
            <person name="Pasa-Tolic L."/>
            <person name="Chaput D.L."/>
            <person name="Haridas S."/>
            <person name="Grigoriev I.V."/>
            <person name="Santelli C.M."/>
            <person name="Hansel C.M."/>
        </authorList>
    </citation>
    <scope>NUCLEOTIDE SEQUENCE [LARGE SCALE GENOMIC DNA]</scope>
    <source>
        <strain evidence="10 11">AP3s5-JAC2a</strain>
    </source>
</reference>
<dbReference type="InterPro" id="IPR000028">
    <property type="entry name" value="Chloroperoxidase"/>
</dbReference>
<dbReference type="GeneID" id="28767762"/>
<dbReference type="EMBL" id="KV441554">
    <property type="protein sequence ID" value="OAG03849.1"/>
    <property type="molecule type" value="Genomic_DNA"/>
</dbReference>
<dbReference type="InterPro" id="IPR036851">
    <property type="entry name" value="Chloroperoxidase-like_sf"/>
</dbReference>
<evidence type="ECO:0000256" key="2">
    <source>
        <dbReference type="ARBA" id="ARBA00022559"/>
    </source>
</evidence>
<name>A0A177CAK6_9PLEO</name>
<evidence type="ECO:0000256" key="6">
    <source>
        <dbReference type="ARBA" id="ARBA00023004"/>
    </source>
</evidence>
<organism evidence="10 11">
    <name type="scientific">Paraphaeosphaeria sporulosa</name>
    <dbReference type="NCBI Taxonomy" id="1460663"/>
    <lineage>
        <taxon>Eukaryota</taxon>
        <taxon>Fungi</taxon>
        <taxon>Dikarya</taxon>
        <taxon>Ascomycota</taxon>
        <taxon>Pezizomycotina</taxon>
        <taxon>Dothideomycetes</taxon>
        <taxon>Pleosporomycetidae</taxon>
        <taxon>Pleosporales</taxon>
        <taxon>Massarineae</taxon>
        <taxon>Didymosphaeriaceae</taxon>
        <taxon>Paraphaeosphaeria</taxon>
    </lineage>
</organism>
<keyword evidence="6" id="KW-0408">Iron</keyword>
<dbReference type="InParanoid" id="A0A177CAK6"/>
<dbReference type="STRING" id="1460663.A0A177CAK6"/>
<dbReference type="PANTHER" id="PTHR33577:SF9">
    <property type="entry name" value="PEROXIDASE STCC"/>
    <property type="match status" value="1"/>
</dbReference>
<evidence type="ECO:0000256" key="8">
    <source>
        <dbReference type="SAM" id="SignalP"/>
    </source>
</evidence>
<evidence type="ECO:0000256" key="3">
    <source>
        <dbReference type="ARBA" id="ARBA00022617"/>
    </source>
</evidence>
<dbReference type="GO" id="GO:0004601">
    <property type="term" value="F:peroxidase activity"/>
    <property type="evidence" value="ECO:0007669"/>
    <property type="project" value="UniProtKB-KW"/>
</dbReference>
<evidence type="ECO:0000256" key="4">
    <source>
        <dbReference type="ARBA" id="ARBA00022723"/>
    </source>
</evidence>
<dbReference type="PROSITE" id="PS51405">
    <property type="entry name" value="HEME_HALOPEROXIDASE"/>
    <property type="match status" value="1"/>
</dbReference>
<keyword evidence="3" id="KW-0349">Heme</keyword>
<dbReference type="Gene3D" id="1.10.489.10">
    <property type="entry name" value="Chloroperoxidase-like"/>
    <property type="match status" value="1"/>
</dbReference>
<keyword evidence="4" id="KW-0479">Metal-binding</keyword>
<protein>
    <recommendedName>
        <fullName evidence="9">Heme haloperoxidase family profile domain-containing protein</fullName>
    </recommendedName>
</protein>
<evidence type="ECO:0000256" key="7">
    <source>
        <dbReference type="ARBA" id="ARBA00025795"/>
    </source>
</evidence>
<keyword evidence="8" id="KW-0732">Signal</keyword>
<proteinExistence type="inferred from homology"/>
<accession>A0A177CAK6</accession>
<feature type="domain" description="Heme haloperoxidase family profile" evidence="9">
    <location>
        <begin position="1"/>
        <end position="191"/>
    </location>
</feature>
<dbReference type="AlphaFoldDB" id="A0A177CAK6"/>
<comment type="cofactor">
    <cofactor evidence="1">
        <name>heme b</name>
        <dbReference type="ChEBI" id="CHEBI:60344"/>
    </cofactor>
</comment>
<dbReference type="RefSeq" id="XP_018034214.1">
    <property type="nucleotide sequence ID" value="XM_018184276.1"/>
</dbReference>
<keyword evidence="11" id="KW-1185">Reference proteome</keyword>
<keyword evidence="2" id="KW-0575">Peroxidase</keyword>
<dbReference type="PANTHER" id="PTHR33577">
    <property type="entry name" value="STERIGMATOCYSTIN BIOSYNTHESIS PEROXIDASE STCC-RELATED"/>
    <property type="match status" value="1"/>
</dbReference>
<comment type="similarity">
    <text evidence="7">Belongs to the chloroperoxidase family.</text>
</comment>
<keyword evidence="5" id="KW-0560">Oxidoreductase</keyword>
<dbReference type="OrthoDB" id="407298at2759"/>